<accession>A0A2P2KXY8</accession>
<organism evidence="1">
    <name type="scientific">Rhizophora mucronata</name>
    <name type="common">Asiatic mangrove</name>
    <dbReference type="NCBI Taxonomy" id="61149"/>
    <lineage>
        <taxon>Eukaryota</taxon>
        <taxon>Viridiplantae</taxon>
        <taxon>Streptophyta</taxon>
        <taxon>Embryophyta</taxon>
        <taxon>Tracheophyta</taxon>
        <taxon>Spermatophyta</taxon>
        <taxon>Magnoliopsida</taxon>
        <taxon>eudicotyledons</taxon>
        <taxon>Gunneridae</taxon>
        <taxon>Pentapetalae</taxon>
        <taxon>rosids</taxon>
        <taxon>fabids</taxon>
        <taxon>Malpighiales</taxon>
        <taxon>Rhizophoraceae</taxon>
        <taxon>Rhizophora</taxon>
    </lineage>
</organism>
<evidence type="ECO:0000313" key="1">
    <source>
        <dbReference type="EMBL" id="MBX10595.1"/>
    </source>
</evidence>
<proteinExistence type="predicted"/>
<reference evidence="1" key="1">
    <citation type="submission" date="2018-02" db="EMBL/GenBank/DDBJ databases">
        <title>Rhizophora mucronata_Transcriptome.</title>
        <authorList>
            <person name="Meera S.P."/>
            <person name="Sreeshan A."/>
            <person name="Augustine A."/>
        </authorList>
    </citation>
    <scope>NUCLEOTIDE SEQUENCE</scope>
    <source>
        <tissue evidence="1">Leaf</tissue>
    </source>
</reference>
<name>A0A2P2KXY8_RHIMU</name>
<protein>
    <submittedName>
        <fullName evidence="1">Uncharacterized protein</fullName>
    </submittedName>
</protein>
<dbReference type="EMBL" id="GGEC01030111">
    <property type="protein sequence ID" value="MBX10595.1"/>
    <property type="molecule type" value="Transcribed_RNA"/>
</dbReference>
<sequence length="59" mass="6912">MLRPTCIYICFTGMWHCFWKIKTTTIAAFTAYLSVYEWANVKSKQEHDEAIVHGKSKLN</sequence>
<dbReference type="AlphaFoldDB" id="A0A2P2KXY8"/>